<dbReference type="Gene3D" id="2.40.128.270">
    <property type="match status" value="2"/>
</dbReference>
<evidence type="ECO:0000259" key="1">
    <source>
        <dbReference type="Pfam" id="PF03724"/>
    </source>
</evidence>
<dbReference type="InterPro" id="IPR038670">
    <property type="entry name" value="HslJ-like_sf"/>
</dbReference>
<dbReference type="PANTHER" id="PTHR35535">
    <property type="entry name" value="HEAT SHOCK PROTEIN HSLJ"/>
    <property type="match status" value="1"/>
</dbReference>
<dbReference type="Pfam" id="PF03724">
    <property type="entry name" value="META"/>
    <property type="match status" value="2"/>
</dbReference>
<feature type="domain" description="DUF306" evidence="1">
    <location>
        <begin position="31"/>
        <end position="131"/>
    </location>
</feature>
<dbReference type="InterPro" id="IPR053147">
    <property type="entry name" value="Hsp_HslJ-like"/>
</dbReference>
<dbReference type="AlphaFoldDB" id="A0A5J4SW25"/>
<comment type="caution">
    <text evidence="2">The sequence shown here is derived from an EMBL/GenBank/DDBJ whole genome shotgun (WGS) entry which is preliminary data.</text>
</comment>
<gene>
    <name evidence="2" type="ORF">EZS27_002244</name>
</gene>
<feature type="domain" description="DUF306" evidence="1">
    <location>
        <begin position="159"/>
        <end position="262"/>
    </location>
</feature>
<dbReference type="PROSITE" id="PS51257">
    <property type="entry name" value="PROKAR_LIPOPROTEIN"/>
    <property type="match status" value="1"/>
</dbReference>
<dbReference type="PANTHER" id="PTHR35535:SF1">
    <property type="entry name" value="HEAT SHOCK PROTEIN HSLJ"/>
    <property type="match status" value="1"/>
</dbReference>
<evidence type="ECO:0000313" key="2">
    <source>
        <dbReference type="EMBL" id="KAA6350399.1"/>
    </source>
</evidence>
<organism evidence="2">
    <name type="scientific">termite gut metagenome</name>
    <dbReference type="NCBI Taxonomy" id="433724"/>
    <lineage>
        <taxon>unclassified sequences</taxon>
        <taxon>metagenomes</taxon>
        <taxon>organismal metagenomes</taxon>
    </lineage>
</organism>
<reference evidence="2" key="1">
    <citation type="submission" date="2019-03" db="EMBL/GenBank/DDBJ databases">
        <title>Single cell metagenomics reveals metabolic interactions within the superorganism composed of flagellate Streblomastix strix and complex community of Bacteroidetes bacteria on its surface.</title>
        <authorList>
            <person name="Treitli S.C."/>
            <person name="Kolisko M."/>
            <person name="Husnik F."/>
            <person name="Keeling P."/>
            <person name="Hampl V."/>
        </authorList>
    </citation>
    <scope>NUCLEOTIDE SEQUENCE</scope>
    <source>
        <strain evidence="2">STM</strain>
    </source>
</reference>
<dbReference type="EMBL" id="SNRY01000029">
    <property type="protein sequence ID" value="KAA6350399.1"/>
    <property type="molecule type" value="Genomic_DNA"/>
</dbReference>
<name>A0A5J4SW25_9ZZZZ</name>
<sequence length="269" mass="29698">MKKVLILPGIICVSSLLSSCLSVKSISGEILDGSWYIVEIRGSTVVPPAKQDLPVIGFDAKTGKVFGNSGCNRIIGKYDINAKNNIIQLEAYTRMVCPDMRTEENILNILKRVKTYLPLNNGQVTLFNDRQITLCNEVSRPLITLRRKTSDANILPSLAGEWIITEITGTTIPVEMENKLSLSFDISKESIHANAGCNAINACFSTDPNDAYAISFSKIVVTMKACPNMMLEKQMINALYETQSYNLSGKGDVIFYDKSGKLIMILTKK</sequence>
<proteinExistence type="predicted"/>
<protein>
    <recommendedName>
        <fullName evidence="1">DUF306 domain-containing protein</fullName>
    </recommendedName>
</protein>
<dbReference type="InterPro" id="IPR005184">
    <property type="entry name" value="DUF306_Meta_HslJ"/>
</dbReference>
<accession>A0A5J4SW25</accession>